<dbReference type="Gene3D" id="1.10.530.40">
    <property type="match status" value="1"/>
</dbReference>
<dbReference type="GO" id="GO:0031640">
    <property type="term" value="P:killing of cells of another organism"/>
    <property type="evidence" value="ECO:0007669"/>
    <property type="project" value="UniProtKB-KW"/>
</dbReference>
<keyword evidence="3" id="KW-0326">Glycosidase</keyword>
<dbReference type="EC" id="3.2.1.17" evidence="3"/>
<comment type="similarity">
    <text evidence="3">Belongs to the glycosyl hydrolase 24 family.</text>
</comment>
<name>A0A7M1RZ25_9CAUD</name>
<keyword evidence="3" id="KW-0378">Hydrolase</keyword>
<dbReference type="GO" id="GO:0003796">
    <property type="term" value="F:lysozyme activity"/>
    <property type="evidence" value="ECO:0007669"/>
    <property type="project" value="UniProtKB-EC"/>
</dbReference>
<organism evidence="4 5">
    <name type="scientific">uncultured phage cr116_1</name>
    <dbReference type="NCBI Taxonomy" id="2772073"/>
    <lineage>
        <taxon>Viruses</taxon>
        <taxon>Duplodnaviria</taxon>
        <taxon>Heunggongvirae</taxon>
        <taxon>Uroviricota</taxon>
        <taxon>Caudoviricetes</taxon>
        <taxon>Crassvirales</taxon>
        <taxon>Steigviridae</taxon>
        <taxon>Asinivirinae</taxon>
        <taxon>Pamirivirus</taxon>
        <taxon>Pamirivirus faecium</taxon>
    </lineage>
</organism>
<dbReference type="RefSeq" id="YP_010111562.1">
    <property type="nucleotide sequence ID" value="NC_055882.1"/>
</dbReference>
<dbReference type="EMBL" id="MT774389">
    <property type="protein sequence ID" value="QOR59404.1"/>
    <property type="molecule type" value="Genomic_DNA"/>
</dbReference>
<dbReference type="SUPFAM" id="SSF53955">
    <property type="entry name" value="Lysozyme-like"/>
    <property type="match status" value="1"/>
</dbReference>
<dbReference type="Pfam" id="PF00959">
    <property type="entry name" value="Phage_lysozyme"/>
    <property type="match status" value="1"/>
</dbReference>
<dbReference type="InterPro" id="IPR002196">
    <property type="entry name" value="Glyco_hydro_24"/>
</dbReference>
<dbReference type="GeneID" id="65129966"/>
<accession>A0A7M1RZ25</accession>
<dbReference type="GO" id="GO:0016998">
    <property type="term" value="P:cell wall macromolecule catabolic process"/>
    <property type="evidence" value="ECO:0007669"/>
    <property type="project" value="InterPro"/>
</dbReference>
<dbReference type="KEGG" id="vg:65129966"/>
<evidence type="ECO:0000256" key="3">
    <source>
        <dbReference type="RuleBase" id="RU003788"/>
    </source>
</evidence>
<sequence length="237" mass="26909">MWKDLSMSERATFIKLGVDNGVYDINEIRDSYNKYKDGGYKPSSSIKKRISNWEGSSMKTNRSFEAEARDFNASLPKGATSRLSQAQLDGLYSYSYNVGAGNFRKRVNPVLTRYLAGQATIQDVQRSMWASKDNKLRGLAKRRNAERAMLGSYTPMDFGPISNTTMMINHYLPETEPIEIPQLQFYDMVDTSKPIELESSTPYSSSDIDFSDPGNSLADALDMIQMIRRPRKINIYT</sequence>
<evidence type="ECO:0000256" key="1">
    <source>
        <dbReference type="ARBA" id="ARBA00022529"/>
    </source>
</evidence>
<dbReference type="InterPro" id="IPR023347">
    <property type="entry name" value="Lysozyme_dom_sf"/>
</dbReference>
<protein>
    <recommendedName>
        <fullName evidence="3">Lysozyme</fullName>
        <ecNumber evidence="3">3.2.1.17</ecNumber>
    </recommendedName>
</protein>
<evidence type="ECO:0000313" key="4">
    <source>
        <dbReference type="EMBL" id="QOR59404.1"/>
    </source>
</evidence>
<dbReference type="GO" id="GO:0042742">
    <property type="term" value="P:defense response to bacterium"/>
    <property type="evidence" value="ECO:0007669"/>
    <property type="project" value="UniProtKB-KW"/>
</dbReference>
<evidence type="ECO:0000313" key="5">
    <source>
        <dbReference type="Proteomes" id="UP000593686"/>
    </source>
</evidence>
<dbReference type="InterPro" id="IPR023346">
    <property type="entry name" value="Lysozyme-like_dom_sf"/>
</dbReference>
<proteinExistence type="inferred from homology"/>
<reference evidence="4 5" key="1">
    <citation type="submission" date="2020-07" db="EMBL/GenBank/DDBJ databases">
        <title>Taxonomic proposal: Crassvirales, a new order of highly abundant and diverse bacterial viruses.</title>
        <authorList>
            <person name="Shkoporov A.N."/>
            <person name="Stockdale S.R."/>
            <person name="Guerin E."/>
            <person name="Ross R.P."/>
            <person name="Hill C."/>
        </authorList>
    </citation>
    <scope>NUCLEOTIDE SEQUENCE [LARGE SCALE GENOMIC DNA]</scope>
</reference>
<evidence type="ECO:0000256" key="2">
    <source>
        <dbReference type="ARBA" id="ARBA00022638"/>
    </source>
</evidence>
<keyword evidence="5" id="KW-1185">Reference proteome</keyword>
<dbReference type="GO" id="GO:0009253">
    <property type="term" value="P:peptidoglycan catabolic process"/>
    <property type="evidence" value="ECO:0007669"/>
    <property type="project" value="InterPro"/>
</dbReference>
<dbReference type="Proteomes" id="UP000593686">
    <property type="component" value="Genome"/>
</dbReference>
<keyword evidence="2 3" id="KW-0081">Bacteriolytic enzyme</keyword>
<comment type="catalytic activity">
    <reaction evidence="3">
        <text>Hydrolysis of (1-&gt;4)-beta-linkages between N-acetylmuramic acid and N-acetyl-D-glucosamine residues in a peptidoglycan and between N-acetyl-D-glucosamine residues in chitodextrins.</text>
        <dbReference type="EC" id="3.2.1.17"/>
    </reaction>
</comment>
<keyword evidence="1 3" id="KW-0929">Antimicrobial</keyword>